<keyword evidence="4 11" id="KW-0138">CF(0)</keyword>
<evidence type="ECO:0000256" key="3">
    <source>
        <dbReference type="ARBA" id="ARBA00022448"/>
    </source>
</evidence>
<gene>
    <name evidence="12" type="ORF">TcWFU_000698</name>
</gene>
<dbReference type="Pfam" id="PF05680">
    <property type="entry name" value="ATP-synt_E"/>
    <property type="match status" value="1"/>
</dbReference>
<sequence>MPREGTNAKNYLICITRHSVENPPSHQSADFLHLFDCIYGYWPKFTSRVWGWLAMAAESVHKITLPAPKAVSPFIRTARWGLLLAGALYGALRLKYLQVREVGIQRRNRAILAKRKADYDQWMEYQAEQSMKQLLKESGME</sequence>
<comment type="caution">
    <text evidence="12">The sequence shown here is derived from an EMBL/GenBank/DDBJ whole genome shotgun (WGS) entry which is preliminary data.</text>
</comment>
<comment type="similarity">
    <text evidence="2 11">Belongs to the ATPase e subunit family.</text>
</comment>
<evidence type="ECO:0000313" key="12">
    <source>
        <dbReference type="EMBL" id="KAL5111226.1"/>
    </source>
</evidence>
<evidence type="ECO:0000256" key="10">
    <source>
        <dbReference type="ARBA" id="ARBA00023310"/>
    </source>
</evidence>
<keyword evidence="7 11" id="KW-0406">Ion transport</keyword>
<dbReference type="EMBL" id="JAKROA010000001">
    <property type="protein sequence ID" value="KAL5111226.1"/>
    <property type="molecule type" value="Genomic_DNA"/>
</dbReference>
<dbReference type="Proteomes" id="UP001651158">
    <property type="component" value="Unassembled WGS sequence"/>
</dbReference>
<keyword evidence="13" id="KW-1185">Reference proteome</keyword>
<evidence type="ECO:0000256" key="5">
    <source>
        <dbReference type="ARBA" id="ARBA00022781"/>
    </source>
</evidence>
<evidence type="ECO:0000256" key="7">
    <source>
        <dbReference type="ARBA" id="ARBA00023065"/>
    </source>
</evidence>
<reference evidence="12 13" key="1">
    <citation type="journal article" date="2022" name="Front. Cell. Infect. Microbiol.">
        <title>The Genomes of Two Strains of Taenia crassiceps the Animal Model for the Study of Human Cysticercosis.</title>
        <authorList>
            <person name="Bobes R.J."/>
            <person name="Estrada K."/>
            <person name="Rios-Valencia D.G."/>
            <person name="Calderon-Gallegos A."/>
            <person name="de la Torre P."/>
            <person name="Carrero J.C."/>
            <person name="Sanchez-Flores A."/>
            <person name="Laclette J.P."/>
        </authorList>
    </citation>
    <scope>NUCLEOTIDE SEQUENCE [LARGE SCALE GENOMIC DNA]</scope>
    <source>
        <strain evidence="12">WFUcys</strain>
    </source>
</reference>
<comment type="function">
    <text evidence="11">Subunit e, of the mitochondrial membrane ATP synthase complex (F(1)F(0) ATP synthase or Complex V) that produces ATP from ADP in the presence of a proton gradient across the membrane which is generated by electron transport complexes of the respiratory chain. ATP synthase complex consist of a soluble F(1) head domain - the catalytic core - and a membrane F(1) domain - the membrane proton channel. These two domains are linked by a central stalk rotating inside the F(1) region and a stationary peripheral stalk. During catalysis, ATP synthesis in the catalytic domain of F(1) is coupled via a rotary mechanism of the central stalk subunits to proton translocation. In vivo, can only synthesize ATP although its ATP hydrolase activity can be activated artificially in vitro. Part of the complex F(0) domain.</text>
</comment>
<evidence type="ECO:0000256" key="1">
    <source>
        <dbReference type="ARBA" id="ARBA00004273"/>
    </source>
</evidence>
<keyword evidence="9" id="KW-0472">Membrane</keyword>
<evidence type="ECO:0000256" key="2">
    <source>
        <dbReference type="ARBA" id="ARBA00007333"/>
    </source>
</evidence>
<keyword evidence="10 11" id="KW-0066">ATP synthesis</keyword>
<evidence type="ECO:0000256" key="6">
    <source>
        <dbReference type="ARBA" id="ARBA00022792"/>
    </source>
</evidence>
<evidence type="ECO:0000256" key="9">
    <source>
        <dbReference type="ARBA" id="ARBA00023136"/>
    </source>
</evidence>
<evidence type="ECO:0000256" key="11">
    <source>
        <dbReference type="RuleBase" id="RU367005"/>
    </source>
</evidence>
<evidence type="ECO:0000256" key="4">
    <source>
        <dbReference type="ARBA" id="ARBA00022547"/>
    </source>
</evidence>
<keyword evidence="5 11" id="KW-0375">Hydrogen ion transport</keyword>
<name>A0ABR4QN68_9CEST</name>
<organism evidence="12 13">
    <name type="scientific">Taenia crassiceps</name>
    <dbReference type="NCBI Taxonomy" id="6207"/>
    <lineage>
        <taxon>Eukaryota</taxon>
        <taxon>Metazoa</taxon>
        <taxon>Spiralia</taxon>
        <taxon>Lophotrochozoa</taxon>
        <taxon>Platyhelminthes</taxon>
        <taxon>Cestoda</taxon>
        <taxon>Eucestoda</taxon>
        <taxon>Cyclophyllidea</taxon>
        <taxon>Taeniidae</taxon>
        <taxon>Taenia</taxon>
    </lineage>
</organism>
<keyword evidence="6 11" id="KW-0999">Mitochondrion inner membrane</keyword>
<keyword evidence="3 11" id="KW-0813">Transport</keyword>
<comment type="subunit">
    <text evidence="11">F-type ATPases have 2 components, CF(1) - the catalytic core - and CF(0) - the membrane proton channel. CF(1) and CF(0) have multiple subunits.</text>
</comment>
<evidence type="ECO:0000313" key="13">
    <source>
        <dbReference type="Proteomes" id="UP001651158"/>
    </source>
</evidence>
<proteinExistence type="inferred from homology"/>
<keyword evidence="8 11" id="KW-0496">Mitochondrion</keyword>
<evidence type="ECO:0000256" key="8">
    <source>
        <dbReference type="ARBA" id="ARBA00023128"/>
    </source>
</evidence>
<accession>A0ABR4QN68</accession>
<dbReference type="InterPro" id="IPR008386">
    <property type="entry name" value="ATP_synth_F0_esu_mt"/>
</dbReference>
<protein>
    <recommendedName>
        <fullName evidence="11">ATP synthase F(0) complex subunit e, mitochondrial</fullName>
    </recommendedName>
</protein>
<comment type="subcellular location">
    <subcellularLocation>
        <location evidence="1 11">Mitochondrion inner membrane</location>
    </subcellularLocation>
</comment>